<dbReference type="PANTHER" id="PTHR37984:SF5">
    <property type="entry name" value="PROTEIN NYNRIN-LIKE"/>
    <property type="match status" value="1"/>
</dbReference>
<accession>A0A8X6S4J1</accession>
<dbReference type="Pfam" id="PF17919">
    <property type="entry name" value="RT_RNaseH_2"/>
    <property type="match status" value="1"/>
</dbReference>
<keyword evidence="5" id="KW-1185">Reference proteome</keyword>
<protein>
    <recommendedName>
        <fullName evidence="1">RNA-directed DNA polymerase</fullName>
        <ecNumber evidence="1">2.7.7.49</ecNumber>
    </recommendedName>
</protein>
<dbReference type="EC" id="2.7.7.49" evidence="1"/>
<dbReference type="Pfam" id="PF00078">
    <property type="entry name" value="RVT_1"/>
    <property type="match status" value="1"/>
</dbReference>
<dbReference type="PANTHER" id="PTHR37984">
    <property type="entry name" value="PROTEIN CBG26694"/>
    <property type="match status" value="1"/>
</dbReference>
<dbReference type="Proteomes" id="UP000887159">
    <property type="component" value="Unassembled WGS sequence"/>
</dbReference>
<dbReference type="InterPro" id="IPR043128">
    <property type="entry name" value="Rev_trsase/Diguanyl_cyclase"/>
</dbReference>
<dbReference type="CDD" id="cd01647">
    <property type="entry name" value="RT_LTR"/>
    <property type="match status" value="1"/>
</dbReference>
<proteinExistence type="predicted"/>
<evidence type="ECO:0000313" key="4">
    <source>
        <dbReference type="EMBL" id="GFY06674.1"/>
    </source>
</evidence>
<dbReference type="SUPFAM" id="SSF56672">
    <property type="entry name" value="DNA/RNA polymerases"/>
    <property type="match status" value="1"/>
</dbReference>
<comment type="caution">
    <text evidence="4">The sequence shown here is derived from an EMBL/GenBank/DDBJ whole genome shotgun (WGS) entry which is preliminary data.</text>
</comment>
<dbReference type="Gene3D" id="3.10.10.10">
    <property type="entry name" value="HIV Type 1 Reverse Transcriptase, subunit A, domain 1"/>
    <property type="match status" value="1"/>
</dbReference>
<evidence type="ECO:0000256" key="1">
    <source>
        <dbReference type="ARBA" id="ARBA00012493"/>
    </source>
</evidence>
<dbReference type="InterPro" id="IPR000477">
    <property type="entry name" value="RT_dom"/>
</dbReference>
<dbReference type="FunFam" id="3.30.70.270:FF:000020">
    <property type="entry name" value="Transposon Tf2-6 polyprotein-like Protein"/>
    <property type="match status" value="1"/>
</dbReference>
<evidence type="ECO:0000259" key="3">
    <source>
        <dbReference type="PROSITE" id="PS50878"/>
    </source>
</evidence>
<dbReference type="InterPro" id="IPR050951">
    <property type="entry name" value="Retrovirus_Pol_polyprotein"/>
</dbReference>
<dbReference type="Gene3D" id="3.30.70.270">
    <property type="match status" value="2"/>
</dbReference>
<keyword evidence="2" id="KW-0511">Multifunctional enzyme</keyword>
<dbReference type="GO" id="GO:0003964">
    <property type="term" value="F:RNA-directed DNA polymerase activity"/>
    <property type="evidence" value="ECO:0007669"/>
    <property type="project" value="UniProtKB-EC"/>
</dbReference>
<feature type="domain" description="Reverse transcriptase" evidence="3">
    <location>
        <begin position="249"/>
        <end position="429"/>
    </location>
</feature>
<reference evidence="4" key="1">
    <citation type="submission" date="2020-08" db="EMBL/GenBank/DDBJ databases">
        <title>Multicomponent nature underlies the extraordinary mechanical properties of spider dragline silk.</title>
        <authorList>
            <person name="Kono N."/>
            <person name="Nakamura H."/>
            <person name="Mori M."/>
            <person name="Yoshida Y."/>
            <person name="Ohtoshi R."/>
            <person name="Malay A.D."/>
            <person name="Moran D.A.P."/>
            <person name="Tomita M."/>
            <person name="Numata K."/>
            <person name="Arakawa K."/>
        </authorList>
    </citation>
    <scope>NUCLEOTIDE SEQUENCE</scope>
</reference>
<gene>
    <name evidence="4" type="primary">pol</name>
    <name evidence="4" type="ORF">TNCV_3525301</name>
</gene>
<organism evidence="4 5">
    <name type="scientific">Trichonephila clavipes</name>
    <name type="common">Golden silk orbweaver</name>
    <name type="synonym">Nephila clavipes</name>
    <dbReference type="NCBI Taxonomy" id="2585209"/>
    <lineage>
        <taxon>Eukaryota</taxon>
        <taxon>Metazoa</taxon>
        <taxon>Ecdysozoa</taxon>
        <taxon>Arthropoda</taxon>
        <taxon>Chelicerata</taxon>
        <taxon>Arachnida</taxon>
        <taxon>Araneae</taxon>
        <taxon>Araneomorphae</taxon>
        <taxon>Entelegynae</taxon>
        <taxon>Araneoidea</taxon>
        <taxon>Nephilidae</taxon>
        <taxon>Trichonephila</taxon>
    </lineage>
</organism>
<name>A0A8X6S4J1_TRICX</name>
<dbReference type="InterPro" id="IPR043502">
    <property type="entry name" value="DNA/RNA_pol_sf"/>
</dbReference>
<sequence length="606" mass="68638">MNSEKRNTDTGHAVNQIETSILNQNNFLFNELQYVDVIVDDTPLRATLDSGANSVIINSKYVSEGKRIHSQIVLTSCFGEKRSANVSEFTISLKGGEKKKILAAVCRIEAAILLPSKVFDFLRSESEEAGSTNASCKPVCLQNETGGENDVELTGGIDNSGKTTDGSNLFLLKVSETFDECLYDVSHISNSGIRDKVQTLIENYCPNKTETTALKMKIILSDEKPIAQRSRRLSLPEKIQVEKQIDEWLEQGIIRESCSDFSSPVVVCKKKDGTMRLCIDYRKLNKKIVKDRYPLPIIEEVLDKLGNGKIFTTLDLKNAFFHVDVDEASRKYTAFVTETGQYEFLKVPFGLSINSSYFQRYINYVFRELLRDGTLIIYLDDIIIPATDEKEAYKKLARVLETASRYGIELNLKKCQFLQGKINFLGHVIQNGIIQPSAEKTVSVCNFPEPKNAKDVQSFLGLTGYFRKYIPSYAMIARPLSDLLRGTNPFEFGHAQKVAFQNLKNALSSEPVLHLFKEGAKLELHTDACKLGLGAVLLQQGEDGHFYPIHYMSKKTSIQEEKLCSYELEVLAVIEDLKKFRNYLLGRKFEFKRIVQRLRKHSTRRN</sequence>
<dbReference type="InterPro" id="IPR041577">
    <property type="entry name" value="RT_RNaseH_2"/>
</dbReference>
<evidence type="ECO:0000256" key="2">
    <source>
        <dbReference type="ARBA" id="ARBA00023268"/>
    </source>
</evidence>
<evidence type="ECO:0000313" key="5">
    <source>
        <dbReference type="Proteomes" id="UP000887159"/>
    </source>
</evidence>
<dbReference type="EMBL" id="BMAU01021261">
    <property type="protein sequence ID" value="GFY06674.1"/>
    <property type="molecule type" value="Genomic_DNA"/>
</dbReference>
<dbReference type="AlphaFoldDB" id="A0A8X6S4J1"/>
<dbReference type="PROSITE" id="PS50878">
    <property type="entry name" value="RT_POL"/>
    <property type="match status" value="1"/>
</dbReference>